<feature type="domain" description="MnmC-like methyltransferase" evidence="1">
    <location>
        <begin position="122"/>
        <end position="220"/>
    </location>
</feature>
<dbReference type="AlphaFoldDB" id="A0AA90PS37"/>
<dbReference type="EMBL" id="JAUYZK010000002">
    <property type="protein sequence ID" value="MDP2538454.1"/>
    <property type="molecule type" value="Genomic_DNA"/>
</dbReference>
<dbReference type="EMBL" id="JAUPEV010000002">
    <property type="protein sequence ID" value="MDO7252587.1"/>
    <property type="molecule type" value="Genomic_DNA"/>
</dbReference>
<dbReference type="InterPro" id="IPR029063">
    <property type="entry name" value="SAM-dependent_MTases_sf"/>
</dbReference>
<gene>
    <name evidence="2" type="ORF">Q5I04_01470</name>
    <name evidence="3" type="ORF">Q5I06_01470</name>
</gene>
<accession>A0AA90PS37</accession>
<evidence type="ECO:0000313" key="5">
    <source>
        <dbReference type="Proteomes" id="UP001240777"/>
    </source>
</evidence>
<dbReference type="PANTHER" id="PTHR39963:SF1">
    <property type="entry name" value="MNMC-LIKE METHYLTRANSFERASE DOMAIN-CONTAINING PROTEIN"/>
    <property type="match status" value="1"/>
</dbReference>
<reference evidence="2 4" key="3">
    <citation type="journal article" date="2024" name="Syst. Appl. Microbiol.">
        <title>Helicobacter cappadocius sp. nov., from lizards: The first psychrotrophic Helicobacter species.</title>
        <authorList>
            <person name="Aydin F."/>
            <person name="Tarhane S."/>
            <person name="Karakaya E."/>
            <person name="Abay S."/>
            <person name="Kayman T."/>
            <person name="Guran O."/>
            <person name="Bozkurt E."/>
            <person name="Uzum N."/>
            <person name="Avci A."/>
            <person name="Olgun K."/>
            <person name="Jablonski D."/>
            <person name="Guran C."/>
            <person name="Burcin Saticioglu I."/>
        </authorList>
    </citation>
    <scope>NUCLEOTIDE SEQUENCE [LARGE SCALE GENOMIC DNA]</scope>
    <source>
        <strain evidence="2">Faydin-H75</strain>
        <strain evidence="4">faydin-H76</strain>
    </source>
</reference>
<sequence>MKVIKTSDNTFTLYNKEFNECYHSLGDGAYTETLYKHILPPIELTNLFYKSHLRILDICFGLGYNSFTTISQYLKRRYKGKLEIFSPEKDGKIFEKLALLEYPAEIENIDIFKIINELQTTKKSFPTPQISLEIFFGDAREYLDTFRTNSIDIIYQDPFSLKKNPELWDAKYFAKLFEIATDESIVTTYCTHSAVKRTAKEAGFFVYEHQSGFTRKSTLLTKKPLDKLNFIEYN</sequence>
<evidence type="ECO:0000313" key="4">
    <source>
        <dbReference type="Proteomes" id="UP001177258"/>
    </source>
</evidence>
<dbReference type="Proteomes" id="UP001240777">
    <property type="component" value="Unassembled WGS sequence"/>
</dbReference>
<reference evidence="2" key="2">
    <citation type="submission" date="2023-07" db="EMBL/GenBank/DDBJ databases">
        <authorList>
            <person name="Aydin F."/>
            <person name="Tarhane S."/>
            <person name="Saticioglu I.B."/>
            <person name="Karakaya E."/>
            <person name="Abay S."/>
            <person name="Guran O."/>
            <person name="Bozkurt E."/>
            <person name="Uzum N."/>
            <person name="Olgun K."/>
            <person name="Jablonski D."/>
        </authorList>
    </citation>
    <scope>NUCLEOTIDE SEQUENCE</scope>
    <source>
        <strain evidence="2">Faydin-H75</strain>
    </source>
</reference>
<proteinExistence type="predicted"/>
<dbReference type="Proteomes" id="UP001177258">
    <property type="component" value="Unassembled WGS sequence"/>
</dbReference>
<keyword evidence="3" id="KW-0808">Transferase</keyword>
<dbReference type="SUPFAM" id="SSF53335">
    <property type="entry name" value="S-adenosyl-L-methionine-dependent methyltransferases"/>
    <property type="match status" value="1"/>
</dbReference>
<evidence type="ECO:0000313" key="2">
    <source>
        <dbReference type="EMBL" id="MDO7252587.1"/>
    </source>
</evidence>
<dbReference type="PANTHER" id="PTHR39963">
    <property type="entry name" value="SLL0983 PROTEIN"/>
    <property type="match status" value="1"/>
</dbReference>
<evidence type="ECO:0000313" key="3">
    <source>
        <dbReference type="EMBL" id="MDP2538454.1"/>
    </source>
</evidence>
<dbReference type="GO" id="GO:0016645">
    <property type="term" value="F:oxidoreductase activity, acting on the CH-NH group of donors"/>
    <property type="evidence" value="ECO:0007669"/>
    <property type="project" value="InterPro"/>
</dbReference>
<comment type="caution">
    <text evidence="3">The sequence shown here is derived from an EMBL/GenBank/DDBJ whole genome shotgun (WGS) entry which is preliminary data.</text>
</comment>
<dbReference type="GO" id="GO:0008168">
    <property type="term" value="F:methyltransferase activity"/>
    <property type="evidence" value="ECO:0007669"/>
    <property type="project" value="UniProtKB-KW"/>
</dbReference>
<name>A0AA90PS37_9HELI</name>
<dbReference type="RefSeq" id="WP_305516432.1">
    <property type="nucleotide sequence ID" value="NZ_JAUPEV010000002.1"/>
</dbReference>
<keyword evidence="5" id="KW-1185">Reference proteome</keyword>
<dbReference type="Pfam" id="PF05430">
    <property type="entry name" value="Methyltransf_30"/>
    <property type="match status" value="1"/>
</dbReference>
<reference evidence="3 5" key="1">
    <citation type="submission" date="2023-07" db="EMBL/GenBank/DDBJ databases">
        <title>Unpublished Manusciprt.</title>
        <authorList>
            <person name="Aydin F."/>
            <person name="Tarhane S."/>
            <person name="Saticioglu I.B."/>
            <person name="Karakaya E."/>
            <person name="Abay S."/>
            <person name="Guran O."/>
            <person name="Bozkurt E."/>
            <person name="Uzum N."/>
            <person name="Olgun K."/>
            <person name="Jablonski D."/>
        </authorList>
    </citation>
    <scope>NUCLEOTIDE SEQUENCE</scope>
    <source>
        <strain evidence="5">faydin-H75</strain>
        <strain evidence="3">Faydin-H76</strain>
    </source>
</reference>
<organism evidence="3 4">
    <name type="scientific">Helicobacter cappadocius</name>
    <dbReference type="NCBI Taxonomy" id="3063998"/>
    <lineage>
        <taxon>Bacteria</taxon>
        <taxon>Pseudomonadati</taxon>
        <taxon>Campylobacterota</taxon>
        <taxon>Epsilonproteobacteria</taxon>
        <taxon>Campylobacterales</taxon>
        <taxon>Helicobacteraceae</taxon>
        <taxon>Helicobacter</taxon>
    </lineage>
</organism>
<dbReference type="InterPro" id="IPR008471">
    <property type="entry name" value="MnmC-like_methylTransf"/>
</dbReference>
<dbReference type="GO" id="GO:0032259">
    <property type="term" value="P:methylation"/>
    <property type="evidence" value="ECO:0007669"/>
    <property type="project" value="UniProtKB-KW"/>
</dbReference>
<dbReference type="Gene3D" id="3.40.50.150">
    <property type="entry name" value="Vaccinia Virus protein VP39"/>
    <property type="match status" value="1"/>
</dbReference>
<evidence type="ECO:0000259" key="1">
    <source>
        <dbReference type="Pfam" id="PF05430"/>
    </source>
</evidence>
<protein>
    <submittedName>
        <fullName evidence="3">MnmC family methyltransferase</fullName>
    </submittedName>
</protein>
<keyword evidence="3" id="KW-0489">Methyltransferase</keyword>